<protein>
    <submittedName>
        <fullName evidence="1">Uncharacterized protein</fullName>
    </submittedName>
</protein>
<sequence>MSKLLPSEKPLIKHQTLGNQPWVDVKVTSKESQQTQQFNICKLATKRIKETSKNNKIGLVTQN</sequence>
<proteinExistence type="predicted"/>
<organism evidence="1">
    <name type="scientific">Rhizophora mucronata</name>
    <name type="common">Asiatic mangrove</name>
    <dbReference type="NCBI Taxonomy" id="61149"/>
    <lineage>
        <taxon>Eukaryota</taxon>
        <taxon>Viridiplantae</taxon>
        <taxon>Streptophyta</taxon>
        <taxon>Embryophyta</taxon>
        <taxon>Tracheophyta</taxon>
        <taxon>Spermatophyta</taxon>
        <taxon>Magnoliopsida</taxon>
        <taxon>eudicotyledons</taxon>
        <taxon>Gunneridae</taxon>
        <taxon>Pentapetalae</taxon>
        <taxon>rosids</taxon>
        <taxon>fabids</taxon>
        <taxon>Malpighiales</taxon>
        <taxon>Rhizophoraceae</taxon>
        <taxon>Rhizophora</taxon>
    </lineage>
</organism>
<reference evidence="1" key="1">
    <citation type="submission" date="2018-02" db="EMBL/GenBank/DDBJ databases">
        <title>Rhizophora mucronata_Transcriptome.</title>
        <authorList>
            <person name="Meera S.P."/>
            <person name="Sreeshan A."/>
            <person name="Augustine A."/>
        </authorList>
    </citation>
    <scope>NUCLEOTIDE SEQUENCE</scope>
    <source>
        <tissue evidence="1">Leaf</tissue>
    </source>
</reference>
<evidence type="ECO:0000313" key="1">
    <source>
        <dbReference type="EMBL" id="MBX52984.1"/>
    </source>
</evidence>
<name>A0A2P2PE24_RHIMU</name>
<accession>A0A2P2PE24</accession>
<dbReference type="EMBL" id="GGEC01072500">
    <property type="protein sequence ID" value="MBX52984.1"/>
    <property type="molecule type" value="Transcribed_RNA"/>
</dbReference>
<dbReference type="AlphaFoldDB" id="A0A2P2PE24"/>